<dbReference type="SMART" id="SM00355">
    <property type="entry name" value="ZnF_C2H2"/>
    <property type="match status" value="5"/>
</dbReference>
<organism evidence="8 9">
    <name type="scientific">Chironomus riparius</name>
    <dbReference type="NCBI Taxonomy" id="315576"/>
    <lineage>
        <taxon>Eukaryota</taxon>
        <taxon>Metazoa</taxon>
        <taxon>Ecdysozoa</taxon>
        <taxon>Arthropoda</taxon>
        <taxon>Hexapoda</taxon>
        <taxon>Insecta</taxon>
        <taxon>Pterygota</taxon>
        <taxon>Neoptera</taxon>
        <taxon>Endopterygota</taxon>
        <taxon>Diptera</taxon>
        <taxon>Nematocera</taxon>
        <taxon>Chironomoidea</taxon>
        <taxon>Chironomidae</taxon>
        <taxon>Chironominae</taxon>
        <taxon>Chironomus</taxon>
    </lineage>
</organism>
<protein>
    <recommendedName>
        <fullName evidence="7">C2H2-type domain-containing protein</fullName>
    </recommendedName>
</protein>
<reference evidence="8" key="2">
    <citation type="submission" date="2022-10" db="EMBL/GenBank/DDBJ databases">
        <authorList>
            <consortium name="ENA_rothamsted_submissions"/>
            <consortium name="culmorum"/>
            <person name="King R."/>
        </authorList>
    </citation>
    <scope>NUCLEOTIDE SEQUENCE</scope>
</reference>
<dbReference type="PROSITE" id="PS50157">
    <property type="entry name" value="ZINC_FINGER_C2H2_2"/>
    <property type="match status" value="3"/>
</dbReference>
<dbReference type="InterPro" id="IPR036236">
    <property type="entry name" value="Znf_C2H2_sf"/>
</dbReference>
<dbReference type="GO" id="GO:0008270">
    <property type="term" value="F:zinc ion binding"/>
    <property type="evidence" value="ECO:0007669"/>
    <property type="project" value="UniProtKB-KW"/>
</dbReference>
<proteinExistence type="predicted"/>
<dbReference type="PANTHER" id="PTHR19818">
    <property type="entry name" value="ZINC FINGER PROTEIN ZIC AND GLI"/>
    <property type="match status" value="1"/>
</dbReference>
<dbReference type="GO" id="GO:0000981">
    <property type="term" value="F:DNA-binding transcription factor activity, RNA polymerase II-specific"/>
    <property type="evidence" value="ECO:0007669"/>
    <property type="project" value="TreeGrafter"/>
</dbReference>
<evidence type="ECO:0000256" key="6">
    <source>
        <dbReference type="SAM" id="MobiDB-lite"/>
    </source>
</evidence>
<dbReference type="OrthoDB" id="6077919at2759"/>
<evidence type="ECO:0000256" key="2">
    <source>
        <dbReference type="ARBA" id="ARBA00022737"/>
    </source>
</evidence>
<dbReference type="PANTHER" id="PTHR19818:SF139">
    <property type="entry name" value="PAIR-RULE PROTEIN ODD-PAIRED"/>
    <property type="match status" value="1"/>
</dbReference>
<keyword evidence="3 5" id="KW-0863">Zinc-finger</keyword>
<feature type="region of interest" description="Disordered" evidence="6">
    <location>
        <begin position="258"/>
        <end position="296"/>
    </location>
</feature>
<accession>A0A9N9WR91</accession>
<evidence type="ECO:0000313" key="8">
    <source>
        <dbReference type="EMBL" id="CAG9803067.1"/>
    </source>
</evidence>
<gene>
    <name evidence="8" type="ORF">CHIRRI_LOCUS5969</name>
</gene>
<feature type="region of interest" description="Disordered" evidence="6">
    <location>
        <begin position="191"/>
        <end position="215"/>
    </location>
</feature>
<dbReference type="PROSITE" id="PS00028">
    <property type="entry name" value="ZINC_FINGER_C2H2_1"/>
    <property type="match status" value="4"/>
</dbReference>
<keyword evidence="2" id="KW-0677">Repeat</keyword>
<dbReference type="Gene3D" id="3.30.160.60">
    <property type="entry name" value="Classic Zinc Finger"/>
    <property type="match status" value="2"/>
</dbReference>
<feature type="compositionally biased region" description="Polar residues" evidence="6">
    <location>
        <begin position="265"/>
        <end position="296"/>
    </location>
</feature>
<feature type="compositionally biased region" description="Basic and acidic residues" evidence="6">
    <location>
        <begin position="191"/>
        <end position="204"/>
    </location>
</feature>
<dbReference type="InterPro" id="IPR050329">
    <property type="entry name" value="GLI_C2H2-zinc-finger"/>
</dbReference>
<dbReference type="Proteomes" id="UP001153620">
    <property type="component" value="Chromosome 2"/>
</dbReference>
<keyword evidence="9" id="KW-1185">Reference proteome</keyword>
<dbReference type="GO" id="GO:0000978">
    <property type="term" value="F:RNA polymerase II cis-regulatory region sequence-specific DNA binding"/>
    <property type="evidence" value="ECO:0007669"/>
    <property type="project" value="TreeGrafter"/>
</dbReference>
<evidence type="ECO:0000259" key="7">
    <source>
        <dbReference type="PROSITE" id="PS50157"/>
    </source>
</evidence>
<dbReference type="GO" id="GO:0045944">
    <property type="term" value="P:positive regulation of transcription by RNA polymerase II"/>
    <property type="evidence" value="ECO:0007669"/>
    <property type="project" value="UniProtKB-ARBA"/>
</dbReference>
<evidence type="ECO:0000256" key="4">
    <source>
        <dbReference type="ARBA" id="ARBA00022833"/>
    </source>
</evidence>
<feature type="domain" description="C2H2-type" evidence="7">
    <location>
        <begin position="401"/>
        <end position="429"/>
    </location>
</feature>
<evidence type="ECO:0000256" key="1">
    <source>
        <dbReference type="ARBA" id="ARBA00022723"/>
    </source>
</evidence>
<evidence type="ECO:0000313" key="9">
    <source>
        <dbReference type="Proteomes" id="UP001153620"/>
    </source>
</evidence>
<feature type="domain" description="C2H2-type" evidence="7">
    <location>
        <begin position="370"/>
        <end position="400"/>
    </location>
</feature>
<dbReference type="AlphaFoldDB" id="A0A9N9WR91"/>
<keyword evidence="1" id="KW-0479">Metal-binding</keyword>
<dbReference type="EMBL" id="OU895878">
    <property type="protein sequence ID" value="CAG9803067.1"/>
    <property type="molecule type" value="Genomic_DNA"/>
</dbReference>
<evidence type="ECO:0000256" key="3">
    <source>
        <dbReference type="ARBA" id="ARBA00022771"/>
    </source>
</evidence>
<dbReference type="Pfam" id="PF12874">
    <property type="entry name" value="zf-met"/>
    <property type="match status" value="1"/>
</dbReference>
<keyword evidence="4" id="KW-0862">Zinc</keyword>
<reference evidence="8" key="1">
    <citation type="submission" date="2022-01" db="EMBL/GenBank/DDBJ databases">
        <authorList>
            <person name="King R."/>
        </authorList>
    </citation>
    <scope>NUCLEOTIDE SEQUENCE</scope>
</reference>
<sequence>MELITHHYSKSLRRAYERSISEQNYENHHRFSENIFLKGQNQNFLKERSYHQQEVNSLHDENLTAKDLTVNKSTELHKQQPVNGITSSRIKQEEKEEQMTSASIRRYFCIFCKMDFTNADHFLDHLELHQNGTFVLVKRDLISIPPQPLSPKIHLNSNSNNNNNLSQSSSDRVVASVVENNNNNHIMIQERVRERERERSRESAVTEEETSNLPIVPEELKNQIKIEPISEDEEEESLPPQNMVVTNNIPEHHHISNRTSEHSSQHYNNDSNDGTIMHSSSPLNDNNNSTETGDPNQQLLVLSNPRIGDGPGEYLCNVCHAKFVYKNNLKSHLKRHLGIYPYVCFCGKRYQFKCKLNKHIEQAHAKIKNFKCPVPTCPKKYFTRNDLAFHISVTHQERQEIPCNICQKVFNSQKSLQIHCRKYHRNQES</sequence>
<dbReference type="Pfam" id="PF00096">
    <property type="entry name" value="zf-C2H2"/>
    <property type="match status" value="1"/>
</dbReference>
<evidence type="ECO:0000256" key="5">
    <source>
        <dbReference type="PROSITE-ProRule" id="PRU00042"/>
    </source>
</evidence>
<name>A0A9N9WR91_9DIPT</name>
<feature type="domain" description="C2H2-type" evidence="7">
    <location>
        <begin position="314"/>
        <end position="341"/>
    </location>
</feature>
<dbReference type="InterPro" id="IPR013087">
    <property type="entry name" value="Znf_C2H2_type"/>
</dbReference>
<dbReference type="SUPFAM" id="SSF57667">
    <property type="entry name" value="beta-beta-alpha zinc fingers"/>
    <property type="match status" value="2"/>
</dbReference>
<dbReference type="GO" id="GO:0005634">
    <property type="term" value="C:nucleus"/>
    <property type="evidence" value="ECO:0007669"/>
    <property type="project" value="UniProtKB-ARBA"/>
</dbReference>